<dbReference type="Proteomes" id="UP000198597">
    <property type="component" value="Unassembled WGS sequence"/>
</dbReference>
<name>A0A1H0UEN0_9CLOT</name>
<dbReference type="PANTHER" id="PTHR43358">
    <property type="entry name" value="ALPHA/BETA-HYDROLASE"/>
    <property type="match status" value="1"/>
</dbReference>
<dbReference type="OrthoDB" id="9776685at2"/>
<accession>A0A1H0UEN0</accession>
<dbReference type="SUPFAM" id="SSF53474">
    <property type="entry name" value="alpha/beta-Hydrolases"/>
    <property type="match status" value="1"/>
</dbReference>
<dbReference type="Gene3D" id="3.40.50.1820">
    <property type="entry name" value="alpha/beta hydrolase"/>
    <property type="match status" value="1"/>
</dbReference>
<dbReference type="Pfam" id="PF12146">
    <property type="entry name" value="Hydrolase_4"/>
    <property type="match status" value="2"/>
</dbReference>
<evidence type="ECO:0000313" key="3">
    <source>
        <dbReference type="Proteomes" id="UP000198597"/>
    </source>
</evidence>
<evidence type="ECO:0000313" key="2">
    <source>
        <dbReference type="EMBL" id="SDP64644.1"/>
    </source>
</evidence>
<dbReference type="InterPro" id="IPR029058">
    <property type="entry name" value="AB_hydrolase_fold"/>
</dbReference>
<dbReference type="EMBL" id="FNJM01000010">
    <property type="protein sequence ID" value="SDP64644.1"/>
    <property type="molecule type" value="Genomic_DNA"/>
</dbReference>
<organism evidence="2 3">
    <name type="scientific">Clostridium gasigenes</name>
    <dbReference type="NCBI Taxonomy" id="94869"/>
    <lineage>
        <taxon>Bacteria</taxon>
        <taxon>Bacillati</taxon>
        <taxon>Bacillota</taxon>
        <taxon>Clostridia</taxon>
        <taxon>Eubacteriales</taxon>
        <taxon>Clostridiaceae</taxon>
        <taxon>Clostridium</taxon>
    </lineage>
</organism>
<proteinExistence type="predicted"/>
<dbReference type="PANTHER" id="PTHR43358:SF5">
    <property type="entry name" value="EXPORTED PROTEIN"/>
    <property type="match status" value="1"/>
</dbReference>
<feature type="domain" description="Serine aminopeptidase S33" evidence="1">
    <location>
        <begin position="91"/>
        <end position="204"/>
    </location>
</feature>
<dbReference type="RefSeq" id="WP_089971382.1">
    <property type="nucleotide sequence ID" value="NZ_FNJM01000010.1"/>
</dbReference>
<feature type="domain" description="Serine aminopeptidase S33" evidence="1">
    <location>
        <begin position="245"/>
        <end position="291"/>
    </location>
</feature>
<reference evidence="2 3" key="1">
    <citation type="submission" date="2016-10" db="EMBL/GenBank/DDBJ databases">
        <authorList>
            <person name="de Groot N.N."/>
        </authorList>
    </citation>
    <scope>NUCLEOTIDE SEQUENCE [LARGE SCALE GENOMIC DNA]</scope>
    <source>
        <strain evidence="2 3">DSM 12272</strain>
    </source>
</reference>
<dbReference type="InterPro" id="IPR022742">
    <property type="entry name" value="Hydrolase_4"/>
</dbReference>
<keyword evidence="3" id="KW-1185">Reference proteome</keyword>
<protein>
    <recommendedName>
        <fullName evidence="1">Serine aminopeptidase S33 domain-containing protein</fullName>
    </recommendedName>
</protein>
<sequence length="316" mass="35988">MIKKNKIKIAIISLIILFVGITYIVGKMVYDGSIGSKPEVSVQAMAEYYESNEDKLLEKLANYKQEKKLIKSEKNGYDIEVLNIKSNKETNNSMIVVHGIERNYHDVLNTAFNYLENGYNVVVYNQRQTGNTGGDNYTFGLYERFDLDSVVDYTAESYKDGLLGVHGFSMGAATATMHTELNEEKKNVDFYILDAPYHTMKSGIEMGIKRKDIPLLPVEYATFAGSVYAKIKCGFSYNDVKPFESVKNITTPIMLIHGSEDDYTSVAGSKIIYDTIPHNKKELWIIDGLKHCEADDIIEEEYFERIYKFIRGKIKN</sequence>
<gene>
    <name evidence="2" type="ORF">SAMN04488529_11083</name>
</gene>
<dbReference type="AlphaFoldDB" id="A0A1H0UEN0"/>
<dbReference type="InterPro" id="IPR052920">
    <property type="entry name" value="DNA-binding_regulatory"/>
</dbReference>
<evidence type="ECO:0000259" key="1">
    <source>
        <dbReference type="Pfam" id="PF12146"/>
    </source>
</evidence>
<dbReference type="STRING" id="94869.SAMN04488529_11083"/>